<dbReference type="Pfam" id="PF03492">
    <property type="entry name" value="Methyltransf_7"/>
    <property type="match status" value="1"/>
</dbReference>
<protein>
    <submittedName>
        <fullName evidence="7">Predicted protein</fullName>
    </submittedName>
</protein>
<evidence type="ECO:0000313" key="8">
    <source>
        <dbReference type="Proteomes" id="UP000008694"/>
    </source>
</evidence>
<dbReference type="eggNOG" id="ENOG502QQYU">
    <property type="taxonomic scope" value="Eukaryota"/>
</dbReference>
<gene>
    <name evidence="7" type="ORF">ARALYDRAFT_657445</name>
</gene>
<dbReference type="SUPFAM" id="SSF53335">
    <property type="entry name" value="S-adenosyl-L-methionine-dependent methyltransferases"/>
    <property type="match status" value="1"/>
</dbReference>
<reference evidence="8" key="1">
    <citation type="journal article" date="2011" name="Nat. Genet.">
        <title>The Arabidopsis lyrata genome sequence and the basis of rapid genome size change.</title>
        <authorList>
            <person name="Hu T.T."/>
            <person name="Pattyn P."/>
            <person name="Bakker E.G."/>
            <person name="Cao J."/>
            <person name="Cheng J.-F."/>
            <person name="Clark R.M."/>
            <person name="Fahlgren N."/>
            <person name="Fawcett J.A."/>
            <person name="Grimwood J."/>
            <person name="Gundlach H."/>
            <person name="Haberer G."/>
            <person name="Hollister J.D."/>
            <person name="Ossowski S."/>
            <person name="Ottilar R.P."/>
            <person name="Salamov A.A."/>
            <person name="Schneeberger K."/>
            <person name="Spannagl M."/>
            <person name="Wang X."/>
            <person name="Yang L."/>
            <person name="Nasrallah M.E."/>
            <person name="Bergelson J."/>
            <person name="Carrington J.C."/>
            <person name="Gaut B.S."/>
            <person name="Schmutz J."/>
            <person name="Mayer K.F.X."/>
            <person name="Van de Peer Y."/>
            <person name="Grigoriev I.V."/>
            <person name="Nordborg M."/>
            <person name="Weigel D."/>
            <person name="Guo Y.-L."/>
        </authorList>
    </citation>
    <scope>NUCLEOTIDE SEQUENCE [LARGE SCALE GENOMIC DNA]</scope>
    <source>
        <strain evidence="8">cv. MN47</strain>
    </source>
</reference>
<evidence type="ECO:0000256" key="4">
    <source>
        <dbReference type="ARBA" id="ARBA00022723"/>
    </source>
</evidence>
<name>D7MF98_ARALL</name>
<keyword evidence="8" id="KW-1185">Reference proteome</keyword>
<organism evidence="8">
    <name type="scientific">Arabidopsis lyrata subsp. lyrata</name>
    <name type="common">Lyre-leaved rock-cress</name>
    <dbReference type="NCBI Taxonomy" id="81972"/>
    <lineage>
        <taxon>Eukaryota</taxon>
        <taxon>Viridiplantae</taxon>
        <taxon>Streptophyta</taxon>
        <taxon>Embryophyta</taxon>
        <taxon>Tracheophyta</taxon>
        <taxon>Spermatophyta</taxon>
        <taxon>Magnoliopsida</taxon>
        <taxon>eudicotyledons</taxon>
        <taxon>Gunneridae</taxon>
        <taxon>Pentapetalae</taxon>
        <taxon>rosids</taxon>
        <taxon>malvids</taxon>
        <taxon>Brassicales</taxon>
        <taxon>Brassicaceae</taxon>
        <taxon>Camelineae</taxon>
        <taxon>Arabidopsis</taxon>
    </lineage>
</organism>
<dbReference type="AlphaFoldDB" id="D7MF98"/>
<evidence type="ECO:0000256" key="6">
    <source>
        <dbReference type="SAM" id="MobiDB-lite"/>
    </source>
</evidence>
<dbReference type="Proteomes" id="UP000008694">
    <property type="component" value="Unassembled WGS sequence"/>
</dbReference>
<dbReference type="GO" id="GO:0046872">
    <property type="term" value="F:metal ion binding"/>
    <property type="evidence" value="ECO:0007669"/>
    <property type="project" value="UniProtKB-KW"/>
</dbReference>
<keyword evidence="2" id="KW-0808">Transferase</keyword>
<dbReference type="InterPro" id="IPR042086">
    <property type="entry name" value="MeTrfase_capping"/>
</dbReference>
<evidence type="ECO:0000256" key="1">
    <source>
        <dbReference type="ARBA" id="ARBA00022603"/>
    </source>
</evidence>
<accession>D7MF98</accession>
<evidence type="ECO:0000256" key="3">
    <source>
        <dbReference type="ARBA" id="ARBA00022691"/>
    </source>
</evidence>
<dbReference type="InterPro" id="IPR029063">
    <property type="entry name" value="SAM-dependent_MTases_sf"/>
</dbReference>
<keyword evidence="5" id="KW-0460">Magnesium</keyword>
<dbReference type="STRING" id="81972.D7MF98"/>
<keyword evidence="1" id="KW-0489">Methyltransferase</keyword>
<dbReference type="EMBL" id="GL348719">
    <property type="protein sequence ID" value="EFH43824.1"/>
    <property type="molecule type" value="Genomic_DNA"/>
</dbReference>
<dbReference type="Gene3D" id="1.10.1200.270">
    <property type="entry name" value="Methyltransferase, alpha-helical capping domain"/>
    <property type="match status" value="1"/>
</dbReference>
<proteinExistence type="predicted"/>
<dbReference type="Gene3D" id="3.40.50.150">
    <property type="entry name" value="Vaccinia Virus protein VP39"/>
    <property type="match status" value="1"/>
</dbReference>
<keyword evidence="3" id="KW-0949">S-adenosyl-L-methionine</keyword>
<dbReference type="Gramene" id="Al_scaffold_0007_1500">
    <property type="protein sequence ID" value="Al_scaffold_0007_1500"/>
    <property type="gene ID" value="Al_scaffold_0007_1500"/>
</dbReference>
<dbReference type="GO" id="GO:0032259">
    <property type="term" value="P:methylation"/>
    <property type="evidence" value="ECO:0007669"/>
    <property type="project" value="UniProtKB-KW"/>
</dbReference>
<dbReference type="GO" id="GO:0008168">
    <property type="term" value="F:methyltransferase activity"/>
    <property type="evidence" value="ECO:0007669"/>
    <property type="project" value="UniProtKB-KW"/>
</dbReference>
<evidence type="ECO:0000256" key="5">
    <source>
        <dbReference type="ARBA" id="ARBA00022842"/>
    </source>
</evidence>
<dbReference type="PANTHER" id="PTHR37897">
    <property type="entry name" value="DNAK FAMILY PROTEIN"/>
    <property type="match status" value="1"/>
</dbReference>
<evidence type="ECO:0000313" key="7">
    <source>
        <dbReference type="EMBL" id="EFH43824.1"/>
    </source>
</evidence>
<keyword evidence="4" id="KW-0479">Metal-binding</keyword>
<feature type="region of interest" description="Disordered" evidence="6">
    <location>
        <begin position="522"/>
        <end position="547"/>
    </location>
</feature>
<dbReference type="InterPro" id="IPR005299">
    <property type="entry name" value="MeTrfase_7"/>
</dbReference>
<dbReference type="HOGENOM" id="CLU_423565_0_0_1"/>
<sequence>MESSQSLEHVLSMQGGEDDASYVKNCYGPAAALALSKPMLTSAINSIKLTEGYSSHLKIADLGCAIGDNTFSTVDTVVEVLRQKLAVIDGGTEPETEFEVFFSDLPSNDFNTLFRSLDEKVNGSSRKYFGAGVPGSFYKRLFPKGELHVVVAMTALQWLSQIPEKVMEKGSKSWNKGRVWIEGAEKEVVEAYAEQSDKDLVEFLKCRKEEIVVGGVLFMLMGGRPSGSMSQISDPDSSLKHPFTTLMDQAWQDLVDEVLIEEEKRDSFNIPVYFRTTEEIAAAIDRCGGFKVEKMENLKVADHMNGKQEELMKDPDLYGRDRANYAQTGLKPTVQAYLGPDLTRKLFKQYAIRAAADKEILNKNCFYHMIAVSAVRVMRGRGPRSGFASSCGGDGSTLTLNQHQKNDVGPSVTPENTPFGGGSPRTLEEMILQLEVEEDIVRRARLRESYYGTYDNCDDHDDVNDDQLYHQPVRMSCVNSSDILRSARNALNQYPRFSLDGKDAMYRSSFRRQLGTSADMTIQGGRRSHCGDQRTSKRSSQMSLETKRLPRTVAGESVVWCKTGVVAKLMGLEMIPVPVKGKTGKDKLGTLLKRERLRRRERTLDINGRTGPTTEASCSSGGFNITRPIGAVGSPSRVGGWPTVRLP</sequence>
<evidence type="ECO:0000256" key="2">
    <source>
        <dbReference type="ARBA" id="ARBA00022679"/>
    </source>
</evidence>
<dbReference type="PANTHER" id="PTHR37897:SF1">
    <property type="entry name" value="DUF3741 DOMAIN-CONTAINING PROTEIN"/>
    <property type="match status" value="1"/>
</dbReference>